<evidence type="ECO:0000256" key="1">
    <source>
        <dbReference type="SAM" id="MobiDB-lite"/>
    </source>
</evidence>
<comment type="caution">
    <text evidence="3">The sequence shown here is derived from an EMBL/GenBank/DDBJ whole genome shotgun (WGS) entry which is preliminary data.</text>
</comment>
<dbReference type="EMBL" id="JBHLTM010000043">
    <property type="protein sequence ID" value="MFC0685229.1"/>
    <property type="molecule type" value="Genomic_DNA"/>
</dbReference>
<proteinExistence type="predicted"/>
<dbReference type="Proteomes" id="UP001589858">
    <property type="component" value="Unassembled WGS sequence"/>
</dbReference>
<name>A0ABV6S7L5_9SPHN</name>
<dbReference type="RefSeq" id="WP_267222707.1">
    <property type="nucleotide sequence ID" value="NZ_JAPCWC010000017.1"/>
</dbReference>
<feature type="domain" description="PilZ" evidence="2">
    <location>
        <begin position="18"/>
        <end position="105"/>
    </location>
</feature>
<gene>
    <name evidence="3" type="ORF">ACFFF8_11525</name>
</gene>
<reference evidence="3 4" key="1">
    <citation type="submission" date="2024-09" db="EMBL/GenBank/DDBJ databases">
        <authorList>
            <person name="Sun Q."/>
            <person name="Mori K."/>
        </authorList>
    </citation>
    <scope>NUCLEOTIDE SEQUENCE [LARGE SCALE GENOMIC DNA]</scope>
    <source>
        <strain evidence="3 4">CICC 11035S</strain>
    </source>
</reference>
<sequence>MSFFPRLVTDPPTQDQSERAERVSVTMLCEVRQGSRPWKAARLDDLAPGGFRIAWLPEVREDLPLRIRIPGLHLLTARVCWSRDNMVGCEFAEPLHPAVFEHIARTAGS</sequence>
<keyword evidence="4" id="KW-1185">Reference proteome</keyword>
<feature type="region of interest" description="Disordered" evidence="1">
    <location>
        <begin position="1"/>
        <end position="21"/>
    </location>
</feature>
<protein>
    <submittedName>
        <fullName evidence="3">PilZ domain-containing protein</fullName>
    </submittedName>
</protein>
<dbReference type="Pfam" id="PF07238">
    <property type="entry name" value="PilZ"/>
    <property type="match status" value="1"/>
</dbReference>
<evidence type="ECO:0000259" key="2">
    <source>
        <dbReference type="Pfam" id="PF07238"/>
    </source>
</evidence>
<accession>A0ABV6S7L5</accession>
<dbReference type="InterPro" id="IPR009875">
    <property type="entry name" value="PilZ_domain"/>
</dbReference>
<dbReference type="SUPFAM" id="SSF141371">
    <property type="entry name" value="PilZ domain-like"/>
    <property type="match status" value="1"/>
</dbReference>
<organism evidence="3 4">
    <name type="scientific">Novosphingobium clariflavum</name>
    <dbReference type="NCBI Taxonomy" id="2029884"/>
    <lineage>
        <taxon>Bacteria</taxon>
        <taxon>Pseudomonadati</taxon>
        <taxon>Pseudomonadota</taxon>
        <taxon>Alphaproteobacteria</taxon>
        <taxon>Sphingomonadales</taxon>
        <taxon>Sphingomonadaceae</taxon>
        <taxon>Novosphingobium</taxon>
    </lineage>
</organism>
<evidence type="ECO:0000313" key="3">
    <source>
        <dbReference type="EMBL" id="MFC0685229.1"/>
    </source>
</evidence>
<evidence type="ECO:0000313" key="4">
    <source>
        <dbReference type="Proteomes" id="UP001589858"/>
    </source>
</evidence>